<dbReference type="RefSeq" id="WP_065914757.1">
    <property type="nucleotide sequence ID" value="NZ_CP016793.1"/>
</dbReference>
<organism evidence="2 3">
    <name type="scientific">Lentzea guizhouensis</name>
    <dbReference type="NCBI Taxonomy" id="1586287"/>
    <lineage>
        <taxon>Bacteria</taxon>
        <taxon>Bacillati</taxon>
        <taxon>Actinomycetota</taxon>
        <taxon>Actinomycetes</taxon>
        <taxon>Pseudonocardiales</taxon>
        <taxon>Pseudonocardiaceae</taxon>
        <taxon>Lentzea</taxon>
    </lineage>
</organism>
<name>A0A1B2HF45_9PSEU</name>
<evidence type="ECO:0000256" key="1">
    <source>
        <dbReference type="SAM" id="SignalP"/>
    </source>
</evidence>
<dbReference type="OrthoDB" id="3700977at2"/>
<reference evidence="2 3" key="1">
    <citation type="submission" date="2016-07" db="EMBL/GenBank/DDBJ databases">
        <title>Complete genome sequence of the Lentzea guizhouensis DHS C013.</title>
        <authorList>
            <person name="Cao C."/>
        </authorList>
    </citation>
    <scope>NUCLEOTIDE SEQUENCE [LARGE SCALE GENOMIC DNA]</scope>
    <source>
        <strain evidence="2 3">DHS C013</strain>
    </source>
</reference>
<dbReference type="KEGG" id="led:BBK82_10050"/>
<evidence type="ECO:0000313" key="2">
    <source>
        <dbReference type="EMBL" id="ANZ36353.1"/>
    </source>
</evidence>
<evidence type="ECO:0000313" key="3">
    <source>
        <dbReference type="Proteomes" id="UP000093053"/>
    </source>
</evidence>
<dbReference type="AlphaFoldDB" id="A0A1B2HF45"/>
<dbReference type="EMBL" id="CP016793">
    <property type="protein sequence ID" value="ANZ36353.1"/>
    <property type="molecule type" value="Genomic_DNA"/>
</dbReference>
<feature type="signal peptide" evidence="1">
    <location>
        <begin position="1"/>
        <end position="22"/>
    </location>
</feature>
<evidence type="ECO:0008006" key="4">
    <source>
        <dbReference type="Google" id="ProtNLM"/>
    </source>
</evidence>
<keyword evidence="3" id="KW-1185">Reference proteome</keyword>
<gene>
    <name evidence="2" type="ORF">BBK82_10050</name>
</gene>
<proteinExistence type="predicted"/>
<feature type="chain" id="PRO_5008538049" description="Secreted protein" evidence="1">
    <location>
        <begin position="23"/>
        <end position="82"/>
    </location>
</feature>
<dbReference type="STRING" id="1586287.BBK82_10050"/>
<protein>
    <recommendedName>
        <fullName evidence="4">Secreted protein</fullName>
    </recommendedName>
</protein>
<accession>A0A1B2HF45</accession>
<keyword evidence="1" id="KW-0732">Signal</keyword>
<sequence>MALVRRVAAVIPLVGAVTTAAALTGAAFLTVAHAGCDEAGRFVRTGESIEFVGGCVNGADLPAAPTAEVADNVDRFGGSKKP</sequence>
<dbReference type="Proteomes" id="UP000093053">
    <property type="component" value="Chromosome"/>
</dbReference>